<organism evidence="1">
    <name type="scientific">Bacillus aerius</name>
    <dbReference type="NCBI Taxonomy" id="293388"/>
    <lineage>
        <taxon>Bacteria</taxon>
        <taxon>Bacillati</taxon>
        <taxon>Bacillota</taxon>
        <taxon>Bacilli</taxon>
        <taxon>Bacillales</taxon>
        <taxon>Bacillaceae</taxon>
        <taxon>Bacillus</taxon>
    </lineage>
</organism>
<evidence type="ECO:0000313" key="1">
    <source>
        <dbReference type="EMBL" id="XDL61063.1"/>
    </source>
</evidence>
<dbReference type="EMBL" id="CP162911">
    <property type="protein sequence ID" value="XDL61063.1"/>
    <property type="molecule type" value="Genomic_DNA"/>
</dbReference>
<gene>
    <name evidence="1" type="ORF">AB4922_17170</name>
</gene>
<name>A0AB39J3G8_9BACI</name>
<dbReference type="RefSeq" id="WP_008343458.1">
    <property type="nucleotide sequence ID" value="NZ_CP162911.1"/>
</dbReference>
<dbReference type="AlphaFoldDB" id="A0AB39J3G8"/>
<proteinExistence type="predicted"/>
<sequence length="55" mass="5687">MIKPKKTYLFSSLLFAVTMAAFFGGRGSLIEVKLGVSNGNAGILAVHGKAKATAC</sequence>
<protein>
    <submittedName>
        <fullName evidence="1">Uncharacterized protein</fullName>
    </submittedName>
</protein>
<accession>A0AB39J3G8</accession>
<reference evidence="1" key="1">
    <citation type="submission" date="2024-07" db="EMBL/GenBank/DDBJ databases">
        <authorList>
            <person name="Wang K."/>
            <person name="Liang S."/>
            <person name="Wang S."/>
        </authorList>
    </citation>
    <scope>NUCLEOTIDE SEQUENCE</scope>
    <source>
        <strain evidence="1">KW1</strain>
    </source>
</reference>